<proteinExistence type="predicted"/>
<comment type="caution">
    <text evidence="3">The sequence shown here is derived from an EMBL/GenBank/DDBJ whole genome shotgun (WGS) entry which is preliminary data.</text>
</comment>
<name>A0A1C7N0M1_9FUNG</name>
<feature type="domain" description="Little elongation complex subunit 2 C-terminal" evidence="2">
    <location>
        <begin position="608"/>
        <end position="787"/>
    </location>
</feature>
<feature type="compositionally biased region" description="Basic and acidic residues" evidence="1">
    <location>
        <begin position="272"/>
        <end position="281"/>
    </location>
</feature>
<organism evidence="3 4">
    <name type="scientific">Choanephora cucurbitarum</name>
    <dbReference type="NCBI Taxonomy" id="101091"/>
    <lineage>
        <taxon>Eukaryota</taxon>
        <taxon>Fungi</taxon>
        <taxon>Fungi incertae sedis</taxon>
        <taxon>Mucoromycota</taxon>
        <taxon>Mucoromycotina</taxon>
        <taxon>Mucoromycetes</taxon>
        <taxon>Mucorales</taxon>
        <taxon>Mucorineae</taxon>
        <taxon>Choanephoraceae</taxon>
        <taxon>Choanephoroideae</taxon>
        <taxon>Choanephora</taxon>
    </lineage>
</organism>
<sequence>MTAAYTDETDQPDLTMAEAHASSDSESSSSSDSSSGSESDSEDDMDDLVLKVEDVVEFHNEDEASYLMEEDTEPSLLIEDDVELPPLIEHDTKLTTIIEQKTESAPLIEHHTKQHQKANVIESLSIDHDTEMTSIDHAMESQEMDIESSHTIEHNIGSLNKTKLEGLNTIPSRLMEEDEEEEIEICSPRPTDARFANNELSQMFTRTEITEAQKKQINFESMFMSEEAYEQYTTTRPCFQQFQSTFDTLTELQALRKPLRQGLPKPLSSLKRTPESNESKKSKPTQLPSVAQSPLDAILVKGNTGGGVLTRAQLQQRQQKQQNKSTDEPMKDLMVASSAASSSHPIQYSRFTKEEHKRFITLSEQIRKNQKISEEDHEFYRHVLKCVDEEKPLFIKAQCAEAVNSGIYDIMDRHIAHYFELYYRSELERLDQYPQHYAFLNLIPMKAQTPMEKSILSHKKHLSSTGWILSCIEKQNLPKKIDLNRKCITTSPRERRASFYRKKAAEAISLDPEATRLISANKPQIAISIEGLLDLVHLMHVPTSDMCMPLQVIAYPNGTHTVCFDHALPRQTVNARERNRLVFSVNFKSYLTDKNKKHSIISNETVNEEEEEENLHYNLWTFGDLNILIRYQSDAELHNKEKQKPERVLIDTKVNYFDGELREIITPVERASNWFRSYIHGHANIIQGHINVPKHQVNSIETKTMSDIMSGDWQPHYETGVLLHLFTNLYKMLKPGHYLLRHEPNEPNLLIFQNTDKKGGSELNLSTLFKPLPDMGSAESCYVPYWPSGESEKDQIRWAFPPQ</sequence>
<dbReference type="OrthoDB" id="289162at2759"/>
<dbReference type="Proteomes" id="UP000093000">
    <property type="component" value="Unassembled WGS sequence"/>
</dbReference>
<dbReference type="GO" id="GO:0042796">
    <property type="term" value="P:snRNA transcription by RNA polymerase III"/>
    <property type="evidence" value="ECO:0007669"/>
    <property type="project" value="TreeGrafter"/>
</dbReference>
<keyword evidence="4" id="KW-1185">Reference proteome</keyword>
<evidence type="ECO:0000259" key="2">
    <source>
        <dbReference type="Pfam" id="PF10505"/>
    </source>
</evidence>
<dbReference type="GO" id="GO:0042795">
    <property type="term" value="P:snRNA transcription by RNA polymerase II"/>
    <property type="evidence" value="ECO:0007669"/>
    <property type="project" value="TreeGrafter"/>
</dbReference>
<protein>
    <submittedName>
        <fullName evidence="3">Little elongation complex subunit 2</fullName>
    </submittedName>
</protein>
<dbReference type="GO" id="GO:0045945">
    <property type="term" value="P:positive regulation of transcription by RNA polymerase III"/>
    <property type="evidence" value="ECO:0007669"/>
    <property type="project" value="TreeGrafter"/>
</dbReference>
<dbReference type="GO" id="GO:0008023">
    <property type="term" value="C:transcription elongation factor complex"/>
    <property type="evidence" value="ECO:0007669"/>
    <property type="project" value="InterPro"/>
</dbReference>
<dbReference type="EMBL" id="LUGH01000822">
    <property type="protein sequence ID" value="OBZ82637.1"/>
    <property type="molecule type" value="Genomic_DNA"/>
</dbReference>
<feature type="region of interest" description="Disordered" evidence="1">
    <location>
        <begin position="1"/>
        <end position="49"/>
    </location>
</feature>
<feature type="region of interest" description="Disordered" evidence="1">
    <location>
        <begin position="257"/>
        <end position="293"/>
    </location>
</feature>
<accession>A0A1C7N0M1</accession>
<dbReference type="Pfam" id="PF10505">
    <property type="entry name" value="NARG2_C"/>
    <property type="match status" value="1"/>
</dbReference>
<evidence type="ECO:0000313" key="3">
    <source>
        <dbReference type="EMBL" id="OBZ82637.1"/>
    </source>
</evidence>
<dbReference type="InParanoid" id="A0A1C7N0M1"/>
<reference evidence="3 4" key="1">
    <citation type="submission" date="2016-03" db="EMBL/GenBank/DDBJ databases">
        <title>Choanephora cucurbitarum.</title>
        <authorList>
            <person name="Min B."/>
            <person name="Park H."/>
            <person name="Park J.-H."/>
            <person name="Shin H.-D."/>
            <person name="Choi I.-G."/>
        </authorList>
    </citation>
    <scope>NUCLEOTIDE SEQUENCE [LARGE SCALE GENOMIC DNA]</scope>
    <source>
        <strain evidence="3 4">KUS-F28377</strain>
    </source>
</reference>
<dbReference type="PANTHER" id="PTHR14633:SF3">
    <property type="entry name" value="LITTLE ELONGATION COMPLEX SUBUNIT 2"/>
    <property type="match status" value="1"/>
</dbReference>
<evidence type="ECO:0000256" key="1">
    <source>
        <dbReference type="SAM" id="MobiDB-lite"/>
    </source>
</evidence>
<dbReference type="InterPro" id="IPR019535">
    <property type="entry name" value="ICE2_C"/>
</dbReference>
<feature type="compositionally biased region" description="Low complexity" evidence="1">
    <location>
        <begin position="22"/>
        <end position="38"/>
    </location>
</feature>
<dbReference type="PANTHER" id="PTHR14633">
    <property type="entry name" value="LITTLE ELONGATION COMPLEX SUBUNIT 2"/>
    <property type="match status" value="1"/>
</dbReference>
<evidence type="ECO:0000313" key="4">
    <source>
        <dbReference type="Proteomes" id="UP000093000"/>
    </source>
</evidence>
<dbReference type="AlphaFoldDB" id="A0A1C7N0M1"/>
<gene>
    <name evidence="3" type="primary">ICE2</name>
    <name evidence="3" type="ORF">A0J61_09313</name>
</gene>
<dbReference type="STRING" id="101091.A0A1C7N0M1"/>